<feature type="transmembrane region" description="Helical" evidence="1">
    <location>
        <begin position="40"/>
        <end position="69"/>
    </location>
</feature>
<accession>A0A3G2RB36</accession>
<keyword evidence="1" id="KW-0812">Transmembrane</keyword>
<evidence type="ECO:0000313" key="3">
    <source>
        <dbReference type="Proteomes" id="UP000280960"/>
    </source>
</evidence>
<evidence type="ECO:0000313" key="2">
    <source>
        <dbReference type="EMBL" id="AYO32228.1"/>
    </source>
</evidence>
<gene>
    <name evidence="2" type="ORF">D2962_06940</name>
</gene>
<keyword evidence="1" id="KW-1133">Transmembrane helix</keyword>
<protein>
    <recommendedName>
        <fullName evidence="4">Signal transduction histidine kinase</fullName>
    </recommendedName>
</protein>
<dbReference type="InterPro" id="IPR043723">
    <property type="entry name" value="DUF5665"/>
</dbReference>
<dbReference type="KEGG" id="bacg:D2962_06940"/>
<dbReference type="Pfam" id="PF18910">
    <property type="entry name" value="DUF5665"/>
    <property type="match status" value="1"/>
</dbReference>
<evidence type="ECO:0008006" key="4">
    <source>
        <dbReference type="Google" id="ProtNLM"/>
    </source>
</evidence>
<reference evidence="2 3" key="1">
    <citation type="submission" date="2018-10" db="EMBL/GenBank/DDBJ databases">
        <authorList>
            <person name="Zhang X."/>
        </authorList>
    </citation>
    <scope>NUCLEOTIDE SEQUENCE [LARGE SCALE GENOMIC DNA]</scope>
    <source>
        <strain evidence="2 3">SK-G1</strain>
    </source>
</reference>
<keyword evidence="1" id="KW-0472">Membrane</keyword>
<name>A0A3G2RB36_9FIRM</name>
<keyword evidence="3" id="KW-1185">Reference proteome</keyword>
<dbReference type="EMBL" id="CP033169">
    <property type="protein sequence ID" value="AYO32228.1"/>
    <property type="molecule type" value="Genomic_DNA"/>
</dbReference>
<dbReference type="AlphaFoldDB" id="A0A3G2RB36"/>
<organism evidence="2 3">
    <name type="scientific">Biomaibacter acetigenes</name>
    <dbReference type="NCBI Taxonomy" id="2316383"/>
    <lineage>
        <taxon>Bacteria</taxon>
        <taxon>Bacillati</taxon>
        <taxon>Bacillota</taxon>
        <taxon>Clostridia</taxon>
        <taxon>Thermosediminibacterales</taxon>
        <taxon>Tepidanaerobacteraceae</taxon>
        <taxon>Biomaibacter</taxon>
    </lineage>
</organism>
<evidence type="ECO:0000256" key="1">
    <source>
        <dbReference type="SAM" id="Phobius"/>
    </source>
</evidence>
<dbReference type="Proteomes" id="UP000280960">
    <property type="component" value="Chromosome"/>
</dbReference>
<sequence length="98" mass="11334">MSEEKLMRHLYQKLDDLSVQIEKLNLTEYLELLRNPRRLLYVNFLGGVARGFGMAIGFTLLGALVIYILQRLVILRLPFIGDFIADIIRIVQKELATK</sequence>
<proteinExistence type="predicted"/>